<proteinExistence type="inferred from homology"/>
<feature type="compositionally biased region" description="Basic residues" evidence="3">
    <location>
        <begin position="751"/>
        <end position="764"/>
    </location>
</feature>
<dbReference type="InterPro" id="IPR051483">
    <property type="entry name" value="MAP7_domain-containing"/>
</dbReference>
<protein>
    <submittedName>
        <fullName evidence="5">MAP7 domain containing 3</fullName>
    </submittedName>
</protein>
<dbReference type="Proteomes" id="UP000694381">
    <property type="component" value="Unassembled WGS sequence"/>
</dbReference>
<reference evidence="5" key="2">
    <citation type="submission" date="2025-09" db="UniProtKB">
        <authorList>
            <consortium name="Ensembl"/>
        </authorList>
    </citation>
    <scope>IDENTIFICATION</scope>
</reference>
<keyword evidence="4" id="KW-0732">Signal</keyword>
<dbReference type="Ensembl" id="ENSNGAT00000026536.1">
    <property type="protein sequence ID" value="ENSNGAP00000020862.1"/>
    <property type="gene ID" value="ENSNGAG00000020212.1"/>
</dbReference>
<feature type="region of interest" description="Disordered" evidence="3">
    <location>
        <begin position="594"/>
        <end position="705"/>
    </location>
</feature>
<comment type="similarity">
    <text evidence="1">Belongs to the MAP7 family.</text>
</comment>
<evidence type="ECO:0000256" key="3">
    <source>
        <dbReference type="SAM" id="MobiDB-lite"/>
    </source>
</evidence>
<evidence type="ECO:0000256" key="4">
    <source>
        <dbReference type="SAM" id="SignalP"/>
    </source>
</evidence>
<feature type="compositionally biased region" description="Polar residues" evidence="3">
    <location>
        <begin position="772"/>
        <end position="787"/>
    </location>
</feature>
<feature type="signal peptide" evidence="4">
    <location>
        <begin position="1"/>
        <end position="15"/>
    </location>
</feature>
<dbReference type="PANTHER" id="PTHR15073">
    <property type="entry name" value="MICROTUBULE-ASSOCIATED PROTEIN"/>
    <property type="match status" value="1"/>
</dbReference>
<dbReference type="OMA" id="CDMKTFR"/>
<feature type="compositionally biased region" description="Basic and acidic residues" evidence="3">
    <location>
        <begin position="789"/>
        <end position="801"/>
    </location>
</feature>
<dbReference type="GeneTree" id="ENSGT00950000182941"/>
<accession>A0A8C6RPM7</accession>
<feature type="compositionally biased region" description="Basic and acidic residues" evidence="3">
    <location>
        <begin position="137"/>
        <end position="147"/>
    </location>
</feature>
<feature type="region of interest" description="Disordered" evidence="3">
    <location>
        <begin position="59"/>
        <end position="120"/>
    </location>
</feature>
<dbReference type="GO" id="GO:0015630">
    <property type="term" value="C:microtubule cytoskeleton"/>
    <property type="evidence" value="ECO:0007669"/>
    <property type="project" value="TreeGrafter"/>
</dbReference>
<evidence type="ECO:0000313" key="5">
    <source>
        <dbReference type="Ensembl" id="ENSNGAP00000020862.1"/>
    </source>
</evidence>
<keyword evidence="2" id="KW-0175">Coiled coil</keyword>
<reference evidence="5" key="1">
    <citation type="submission" date="2025-08" db="UniProtKB">
        <authorList>
            <consortium name="Ensembl"/>
        </authorList>
    </citation>
    <scope>IDENTIFICATION</scope>
</reference>
<feature type="compositionally biased region" description="Basic residues" evidence="3">
    <location>
        <begin position="693"/>
        <end position="705"/>
    </location>
</feature>
<name>A0A8C6RPM7_NANGA</name>
<dbReference type="GO" id="GO:0000226">
    <property type="term" value="P:microtubule cytoskeleton organization"/>
    <property type="evidence" value="ECO:0007669"/>
    <property type="project" value="TreeGrafter"/>
</dbReference>
<evidence type="ECO:0000256" key="2">
    <source>
        <dbReference type="ARBA" id="ARBA00023054"/>
    </source>
</evidence>
<evidence type="ECO:0000313" key="6">
    <source>
        <dbReference type="Proteomes" id="UP000694381"/>
    </source>
</evidence>
<feature type="compositionally biased region" description="Basic and acidic residues" evidence="3">
    <location>
        <begin position="599"/>
        <end position="612"/>
    </location>
</feature>
<feature type="compositionally biased region" description="Acidic residues" evidence="3">
    <location>
        <begin position="661"/>
        <end position="679"/>
    </location>
</feature>
<keyword evidence="6" id="KW-1185">Reference proteome</keyword>
<dbReference type="PANTHER" id="PTHR15073:SF5">
    <property type="entry name" value="MAP7 DOMAIN-CONTAINING PROTEIN 3"/>
    <property type="match status" value="1"/>
</dbReference>
<dbReference type="AlphaFoldDB" id="A0A8C6RPM7"/>
<sequence length="939" mass="106235">LYTFSLFFFVLVAVAQEIAEERRHKCGVNSLTTPNKRSSFINGSVLKNDVKQQLAKERREERKRQQEANKEKQLLEKERKAKLQYERQSEEKQRKLKEQKEKDERRRISAEEKRKQKLAEDKEKFKAVISRTMERCNRVDQPQKRLSWEGSGMNTEHKSGKTETKRSSSLNRRESKLHSSVNPEHMDNTGDGLKKYVKGLERWLSMNKYVFRYVTVPMFNSDELKASAMFCKSTVKMPIPVKLQLTTPEKVETPLKEDVKEPVEVNMQVPVKLNMEIPSKANEDVLSKANVNVPLKMNTEDTAEVNVDVSPKVNIGVPIEATIEGHPKSNVEELPMVSMDASPSVGSYPIVIMESSPIESVGSSSLVNVEISPVVSIDASPEASIDTSPELCMDSASLEMPSEANIETPLKASGKLQLEASVEAHPEANVEASAKNPEMDKQTLKLTTKKQLSSNIPCYKWPSSPTLGWHLPSPMKAMQMKKNRPPSPLPVSRKVSTQTPMSYKITPVQSILYVPNSLGVNKMSETVCQKYITNPELSNRSMPHSDAALKIPAEIHQPAYEQNNQMEKDRCTKEKEQSVTEQVDAMADKTGEVPAEELSPYKDELQEKDLTKKRCRLPSPMKKGDATSKCQGNAEMRKKEHERIMLRNLQERLERRKNATSEEDEADDEEETESDEGSVDELFPSGIRNSSTKIRKFHKNAKKRPQKLVFLQAETGEVDTEKIVYFNGNVKAARPKDPKDSSTQVKGSKIPTRKSSTRITRMRKTKEANATILRSSLSEETNQQWVSDRTADISHHTEHTESPVTKTIPDSDKHNLKESVTSQQGPQVPLNHKKRSKPVSSPLGNALSHHFTQKATDLKPFPVSSYFRAPFGEDDDSGEYVGMILEQFSIKLDFRVGDLIVISMPCIVCQIEKYKFKTLVSFGLLILWLFNRYSCRAKG</sequence>
<feature type="compositionally biased region" description="Basic and acidic residues" evidence="3">
    <location>
        <begin position="635"/>
        <end position="660"/>
    </location>
</feature>
<feature type="region of interest" description="Disordered" evidence="3">
    <location>
        <begin position="137"/>
        <end position="188"/>
    </location>
</feature>
<feature type="chain" id="PRO_5034976026" evidence="4">
    <location>
        <begin position="16"/>
        <end position="939"/>
    </location>
</feature>
<feature type="compositionally biased region" description="Basic and acidic residues" evidence="3">
    <location>
        <begin position="155"/>
        <end position="177"/>
    </location>
</feature>
<evidence type="ECO:0000256" key="1">
    <source>
        <dbReference type="ARBA" id="ARBA00007525"/>
    </source>
</evidence>
<organism evidence="5 6">
    <name type="scientific">Nannospalax galili</name>
    <name type="common">Northern Israeli blind subterranean mole rat</name>
    <name type="synonym">Spalax galili</name>
    <dbReference type="NCBI Taxonomy" id="1026970"/>
    <lineage>
        <taxon>Eukaryota</taxon>
        <taxon>Metazoa</taxon>
        <taxon>Chordata</taxon>
        <taxon>Craniata</taxon>
        <taxon>Vertebrata</taxon>
        <taxon>Euteleostomi</taxon>
        <taxon>Mammalia</taxon>
        <taxon>Eutheria</taxon>
        <taxon>Euarchontoglires</taxon>
        <taxon>Glires</taxon>
        <taxon>Rodentia</taxon>
        <taxon>Myomorpha</taxon>
        <taxon>Muroidea</taxon>
        <taxon>Spalacidae</taxon>
        <taxon>Spalacinae</taxon>
        <taxon>Nannospalax</taxon>
    </lineage>
</organism>
<feature type="region of interest" description="Disordered" evidence="3">
    <location>
        <begin position="732"/>
        <end position="846"/>
    </location>
</feature>